<proteinExistence type="predicted"/>
<dbReference type="EMBL" id="CP138589">
    <property type="protein sequence ID" value="WPH03321.1"/>
    <property type="molecule type" value="Genomic_DNA"/>
</dbReference>
<keyword evidence="3" id="KW-1185">Reference proteome</keyword>
<accession>A0AAQ3R6M0</accession>
<name>A0AAQ3R6M0_9PEZI</name>
<evidence type="ECO:0000259" key="1">
    <source>
        <dbReference type="Pfam" id="PF00155"/>
    </source>
</evidence>
<dbReference type="PANTHER" id="PTHR42858:SF1">
    <property type="entry name" value="LD15494P"/>
    <property type="match status" value="1"/>
</dbReference>
<dbReference type="InterPro" id="IPR015422">
    <property type="entry name" value="PyrdxlP-dep_Trfase_small"/>
</dbReference>
<evidence type="ECO:0000313" key="2">
    <source>
        <dbReference type="EMBL" id="WPH03321.1"/>
    </source>
</evidence>
<dbReference type="InterPro" id="IPR004839">
    <property type="entry name" value="Aminotransferase_I/II_large"/>
</dbReference>
<dbReference type="FunFam" id="3.40.640.10:FF:000080">
    <property type="entry name" value="Aminotransferase, putative"/>
    <property type="match status" value="1"/>
</dbReference>
<dbReference type="InterPro" id="IPR015424">
    <property type="entry name" value="PyrdxlP-dep_Trfase"/>
</dbReference>
<organism evidence="2 3">
    <name type="scientific">Acrodontium crateriforme</name>
    <dbReference type="NCBI Taxonomy" id="150365"/>
    <lineage>
        <taxon>Eukaryota</taxon>
        <taxon>Fungi</taxon>
        <taxon>Dikarya</taxon>
        <taxon>Ascomycota</taxon>
        <taxon>Pezizomycotina</taxon>
        <taxon>Dothideomycetes</taxon>
        <taxon>Dothideomycetidae</taxon>
        <taxon>Mycosphaerellales</taxon>
        <taxon>Teratosphaeriaceae</taxon>
        <taxon>Acrodontium</taxon>
    </lineage>
</organism>
<feature type="domain" description="Aminotransferase class I/classII large" evidence="1">
    <location>
        <begin position="23"/>
        <end position="438"/>
    </location>
</feature>
<protein>
    <recommendedName>
        <fullName evidence="1">Aminotransferase class I/classII large domain-containing protein</fullName>
    </recommendedName>
</protein>
<dbReference type="AlphaFoldDB" id="A0AAQ3R6M0"/>
<sequence>MTHTTCSLKSRINLKTGYPNVQLLPVDLIRESANKVLSNPSIAHPALLYGPDPGDLRCRKAIATWLGLFYRPTHAIPESRICITGGASQSLGLMLSVYTDPEYTLNVWIVAPAYFLAFRIFQDEGFGDKLRAVPEDEQGIDIQYLRREMSKRQEQAQKDGVTQPKYKGDRRGAKVYRHVVYCVPTFGNPSSRSWTLRRRQELVKLAREFDALVVSDDVYDRLQWRRQEGHVAGDASLARAQLPRLVDIDGEMDGGAERAGADGFGNTVSNGSFSKIAGPGMRIGWVEGTDKFSYGVSQAGIQASGGAPSQLTSTYMAEMLGSGQLDHHIATVLQPAYSSRYFKVMTAIKSELVPLGFGIPQADGEMAGGYFTWLSLPEGITATALEAQCRDEENVIVAPGNIFEVPTDNQGALSFGDHIRVCWSWEDASMLGEAIKRIAAVTKRMLDDDYVVVDDGRVKDRTYRV</sequence>
<dbReference type="SUPFAM" id="SSF53383">
    <property type="entry name" value="PLP-dependent transferases"/>
    <property type="match status" value="1"/>
</dbReference>
<gene>
    <name evidence="2" type="ORF">R9X50_00619800</name>
</gene>
<dbReference type="Pfam" id="PF00155">
    <property type="entry name" value="Aminotran_1_2"/>
    <property type="match status" value="1"/>
</dbReference>
<dbReference type="PANTHER" id="PTHR42858">
    <property type="entry name" value="AMINOTRANSFERASE"/>
    <property type="match status" value="1"/>
</dbReference>
<dbReference type="Proteomes" id="UP001303373">
    <property type="component" value="Chromosome 10"/>
</dbReference>
<dbReference type="CDD" id="cd00609">
    <property type="entry name" value="AAT_like"/>
    <property type="match status" value="1"/>
</dbReference>
<dbReference type="GO" id="GO:0030170">
    <property type="term" value="F:pyridoxal phosphate binding"/>
    <property type="evidence" value="ECO:0007669"/>
    <property type="project" value="InterPro"/>
</dbReference>
<dbReference type="InterPro" id="IPR015421">
    <property type="entry name" value="PyrdxlP-dep_Trfase_major"/>
</dbReference>
<dbReference type="GO" id="GO:0047536">
    <property type="term" value="F:2-aminoadipate transaminase activity"/>
    <property type="evidence" value="ECO:0007669"/>
    <property type="project" value="TreeGrafter"/>
</dbReference>
<dbReference type="Gene3D" id="3.40.640.10">
    <property type="entry name" value="Type I PLP-dependent aspartate aminotransferase-like (Major domain)"/>
    <property type="match status" value="1"/>
</dbReference>
<dbReference type="Gene3D" id="3.90.1150.10">
    <property type="entry name" value="Aspartate Aminotransferase, domain 1"/>
    <property type="match status" value="1"/>
</dbReference>
<evidence type="ECO:0000313" key="3">
    <source>
        <dbReference type="Proteomes" id="UP001303373"/>
    </source>
</evidence>
<reference evidence="2 3" key="1">
    <citation type="submission" date="2023-11" db="EMBL/GenBank/DDBJ databases">
        <title>An acidophilic fungus is an integral part of prey digestion in a carnivorous sundew plant.</title>
        <authorList>
            <person name="Tsai I.J."/>
        </authorList>
    </citation>
    <scope>NUCLEOTIDE SEQUENCE [LARGE SCALE GENOMIC DNA]</scope>
    <source>
        <strain evidence="2">169a</strain>
    </source>
</reference>